<sequence>MISSPRSGCPVNRALEVLGDRWTLVILRDIAAYGRRSFRELLTANDEGISAPVLSRRLSDLTDAGLLTRVDSPRGKQGRYSLTELGISTVPVMVELARFGAAFDPETARQLPLFLQQGGGFASRIDDLRREHLGEGAAAPAR</sequence>
<proteinExistence type="predicted"/>
<evidence type="ECO:0000313" key="5">
    <source>
        <dbReference type="EMBL" id="MFD2758345.1"/>
    </source>
</evidence>
<evidence type="ECO:0000256" key="1">
    <source>
        <dbReference type="ARBA" id="ARBA00023015"/>
    </source>
</evidence>
<name>A0ABW5UYM9_9MICO</name>
<accession>A0ABW5UYM9</accession>
<feature type="domain" description="HTH hxlR-type" evidence="4">
    <location>
        <begin position="9"/>
        <end position="108"/>
    </location>
</feature>
<dbReference type="PROSITE" id="PS51118">
    <property type="entry name" value="HTH_HXLR"/>
    <property type="match status" value="1"/>
</dbReference>
<dbReference type="Pfam" id="PF01638">
    <property type="entry name" value="HxlR"/>
    <property type="match status" value="1"/>
</dbReference>
<dbReference type="EMBL" id="JBHUNE010000006">
    <property type="protein sequence ID" value="MFD2758345.1"/>
    <property type="molecule type" value="Genomic_DNA"/>
</dbReference>
<keyword evidence="2" id="KW-0238">DNA-binding</keyword>
<dbReference type="Gene3D" id="1.10.10.10">
    <property type="entry name" value="Winged helix-like DNA-binding domain superfamily/Winged helix DNA-binding domain"/>
    <property type="match status" value="1"/>
</dbReference>
<organism evidence="5 6">
    <name type="scientific">Gulosibacter faecalis</name>
    <dbReference type="NCBI Taxonomy" id="272240"/>
    <lineage>
        <taxon>Bacteria</taxon>
        <taxon>Bacillati</taxon>
        <taxon>Actinomycetota</taxon>
        <taxon>Actinomycetes</taxon>
        <taxon>Micrococcales</taxon>
        <taxon>Microbacteriaceae</taxon>
        <taxon>Gulosibacter</taxon>
    </lineage>
</organism>
<dbReference type="InterPro" id="IPR036390">
    <property type="entry name" value="WH_DNA-bd_sf"/>
</dbReference>
<dbReference type="InterPro" id="IPR002577">
    <property type="entry name" value="HTH_HxlR"/>
</dbReference>
<keyword evidence="6" id="KW-1185">Reference proteome</keyword>
<dbReference type="RefSeq" id="WP_040905607.1">
    <property type="nucleotide sequence ID" value="NZ_JBHUNE010000006.1"/>
</dbReference>
<evidence type="ECO:0000259" key="4">
    <source>
        <dbReference type="PROSITE" id="PS51118"/>
    </source>
</evidence>
<protein>
    <submittedName>
        <fullName evidence="5">Winged helix-turn-helix transcriptional regulator</fullName>
    </submittedName>
</protein>
<keyword evidence="3" id="KW-0804">Transcription</keyword>
<evidence type="ECO:0000256" key="3">
    <source>
        <dbReference type="ARBA" id="ARBA00023163"/>
    </source>
</evidence>
<dbReference type="InterPro" id="IPR011991">
    <property type="entry name" value="ArsR-like_HTH"/>
</dbReference>
<dbReference type="InterPro" id="IPR036388">
    <property type="entry name" value="WH-like_DNA-bd_sf"/>
</dbReference>
<evidence type="ECO:0000256" key="2">
    <source>
        <dbReference type="ARBA" id="ARBA00023125"/>
    </source>
</evidence>
<dbReference type="PANTHER" id="PTHR33204:SF18">
    <property type="entry name" value="TRANSCRIPTIONAL REGULATORY PROTEIN"/>
    <property type="match status" value="1"/>
</dbReference>
<comment type="caution">
    <text evidence="5">The sequence shown here is derived from an EMBL/GenBank/DDBJ whole genome shotgun (WGS) entry which is preliminary data.</text>
</comment>
<dbReference type="Proteomes" id="UP001597492">
    <property type="component" value="Unassembled WGS sequence"/>
</dbReference>
<dbReference type="PANTHER" id="PTHR33204">
    <property type="entry name" value="TRANSCRIPTIONAL REGULATOR, MARR FAMILY"/>
    <property type="match status" value="1"/>
</dbReference>
<dbReference type="SUPFAM" id="SSF46785">
    <property type="entry name" value="Winged helix' DNA-binding domain"/>
    <property type="match status" value="1"/>
</dbReference>
<evidence type="ECO:0000313" key="6">
    <source>
        <dbReference type="Proteomes" id="UP001597492"/>
    </source>
</evidence>
<gene>
    <name evidence="5" type="ORF">ACFSW7_08135</name>
</gene>
<reference evidence="6" key="1">
    <citation type="journal article" date="2019" name="Int. J. Syst. Evol. Microbiol.">
        <title>The Global Catalogue of Microorganisms (GCM) 10K type strain sequencing project: providing services to taxonomists for standard genome sequencing and annotation.</title>
        <authorList>
            <consortium name="The Broad Institute Genomics Platform"/>
            <consortium name="The Broad Institute Genome Sequencing Center for Infectious Disease"/>
            <person name="Wu L."/>
            <person name="Ma J."/>
        </authorList>
    </citation>
    <scope>NUCLEOTIDE SEQUENCE [LARGE SCALE GENOMIC DNA]</scope>
    <source>
        <strain evidence="6">TISTR 1514</strain>
    </source>
</reference>
<keyword evidence="1" id="KW-0805">Transcription regulation</keyword>
<dbReference type="CDD" id="cd00090">
    <property type="entry name" value="HTH_ARSR"/>
    <property type="match status" value="1"/>
</dbReference>